<accession>A0A067T974</accession>
<feature type="compositionally biased region" description="Polar residues" evidence="1">
    <location>
        <begin position="64"/>
        <end position="78"/>
    </location>
</feature>
<dbReference type="EMBL" id="KL142372">
    <property type="protein sequence ID" value="KDR79765.1"/>
    <property type="molecule type" value="Genomic_DNA"/>
</dbReference>
<protein>
    <submittedName>
        <fullName evidence="2">Uncharacterized protein</fullName>
    </submittedName>
</protein>
<organism evidence="2 3">
    <name type="scientific">Galerina marginata (strain CBS 339.88)</name>
    <dbReference type="NCBI Taxonomy" id="685588"/>
    <lineage>
        <taxon>Eukaryota</taxon>
        <taxon>Fungi</taxon>
        <taxon>Dikarya</taxon>
        <taxon>Basidiomycota</taxon>
        <taxon>Agaricomycotina</taxon>
        <taxon>Agaricomycetes</taxon>
        <taxon>Agaricomycetidae</taxon>
        <taxon>Agaricales</taxon>
        <taxon>Agaricineae</taxon>
        <taxon>Strophariaceae</taxon>
        <taxon>Galerina</taxon>
    </lineage>
</organism>
<dbReference type="Proteomes" id="UP000027222">
    <property type="component" value="Unassembled WGS sequence"/>
</dbReference>
<reference evidence="3" key="1">
    <citation type="journal article" date="2014" name="Proc. Natl. Acad. Sci. U.S.A.">
        <title>Extensive sampling of basidiomycete genomes demonstrates inadequacy of the white-rot/brown-rot paradigm for wood decay fungi.</title>
        <authorList>
            <person name="Riley R."/>
            <person name="Salamov A.A."/>
            <person name="Brown D.W."/>
            <person name="Nagy L.G."/>
            <person name="Floudas D."/>
            <person name="Held B.W."/>
            <person name="Levasseur A."/>
            <person name="Lombard V."/>
            <person name="Morin E."/>
            <person name="Otillar R."/>
            <person name="Lindquist E.A."/>
            <person name="Sun H."/>
            <person name="LaButti K.M."/>
            <person name="Schmutz J."/>
            <person name="Jabbour D."/>
            <person name="Luo H."/>
            <person name="Baker S.E."/>
            <person name="Pisabarro A.G."/>
            <person name="Walton J.D."/>
            <person name="Blanchette R.A."/>
            <person name="Henrissat B."/>
            <person name="Martin F."/>
            <person name="Cullen D."/>
            <person name="Hibbett D.S."/>
            <person name="Grigoriev I.V."/>
        </authorList>
    </citation>
    <scope>NUCLEOTIDE SEQUENCE [LARGE SCALE GENOMIC DNA]</scope>
    <source>
        <strain evidence="3">CBS 339.88</strain>
    </source>
</reference>
<gene>
    <name evidence="2" type="ORF">GALMADRAFT_1163232</name>
</gene>
<keyword evidence="3" id="KW-1185">Reference proteome</keyword>
<feature type="compositionally biased region" description="Polar residues" evidence="1">
    <location>
        <begin position="1"/>
        <end position="11"/>
    </location>
</feature>
<name>A0A067T974_GALM3</name>
<evidence type="ECO:0000313" key="3">
    <source>
        <dbReference type="Proteomes" id="UP000027222"/>
    </source>
</evidence>
<evidence type="ECO:0000313" key="2">
    <source>
        <dbReference type="EMBL" id="KDR79765.1"/>
    </source>
</evidence>
<feature type="compositionally biased region" description="Polar residues" evidence="1">
    <location>
        <begin position="23"/>
        <end position="57"/>
    </location>
</feature>
<sequence>MAPNNEIQQEIASIGTPPPVPHTPSQQSQCSAGSSIPPNRSSTALNSDHSPSSSTLFHSGGFINPTSLFFSSSRSQDISPGPASPPCPSRAYEHIRDCDAGTPRLGGME</sequence>
<dbReference type="HOGENOM" id="CLU_2184185_0_0_1"/>
<proteinExistence type="predicted"/>
<feature type="region of interest" description="Disordered" evidence="1">
    <location>
        <begin position="1"/>
        <end position="109"/>
    </location>
</feature>
<evidence type="ECO:0000256" key="1">
    <source>
        <dbReference type="SAM" id="MobiDB-lite"/>
    </source>
</evidence>
<dbReference type="AlphaFoldDB" id="A0A067T974"/>